<keyword evidence="12" id="KW-0112">Calmodulin-binding</keyword>
<dbReference type="Gene3D" id="3.40.50.80">
    <property type="entry name" value="Nucleotide-binding domain of ferredoxin-NADP reductase (FNR) module"/>
    <property type="match status" value="1"/>
</dbReference>
<dbReference type="PANTHER" id="PTHR43410:SF1">
    <property type="entry name" value="NITRIC OXIDE SYNTHASE"/>
    <property type="match status" value="1"/>
</dbReference>
<dbReference type="SUPFAM" id="SSF63380">
    <property type="entry name" value="Riboflavin synthase domain-like"/>
    <property type="match status" value="1"/>
</dbReference>
<keyword evidence="6" id="KW-0349">Heme</keyword>
<evidence type="ECO:0000313" key="16">
    <source>
        <dbReference type="EMBL" id="CAD7285503.1"/>
    </source>
</evidence>
<comment type="cofactor">
    <cofactor evidence="3">
        <name>FAD</name>
        <dbReference type="ChEBI" id="CHEBI:57692"/>
    </cofactor>
</comment>
<evidence type="ECO:0000256" key="1">
    <source>
        <dbReference type="ARBA" id="ARBA00001917"/>
    </source>
</evidence>
<accession>A0A7R9C1G3</accession>
<dbReference type="Gene3D" id="1.20.990.10">
    <property type="entry name" value="NADPH-cytochrome p450 Reductase, Chain A, domain 3"/>
    <property type="match status" value="1"/>
</dbReference>
<sequence length="217" mass="24661">KEYEDWRNWKYQTLSEVLEEFPSVKPPASLVIKLLPNLQPRFYSISSSQAVHPKEIHLTVGIVIYKTQGGEGPKHFGVCSTYLQNAPRGETIPAFIRYAPTFRMPADPEKPVIMVGAGTGIAPFRSFWQQRQAEINTSRADQRFGSMALYFGCRFKAWDVYDDEKTALANNGVLAERHLGLSREPGIPKVPYIREVVSRMFFRLQTTGFSEQSNHCS</sequence>
<dbReference type="Gene3D" id="2.40.30.10">
    <property type="entry name" value="Translation factors"/>
    <property type="match status" value="1"/>
</dbReference>
<keyword evidence="9" id="KW-0479">Metal-binding</keyword>
<dbReference type="InterPro" id="IPR050607">
    <property type="entry name" value="NOS"/>
</dbReference>
<keyword evidence="8" id="KW-0288">FMN</keyword>
<protein>
    <recommendedName>
        <fullName evidence="5">nitric-oxide synthase (NADPH)</fullName>
        <ecNumber evidence="5">1.14.13.39</ecNumber>
    </recommendedName>
</protein>
<dbReference type="InterPro" id="IPR001709">
    <property type="entry name" value="Flavoprot_Pyr_Nucl_cyt_Rdtase"/>
</dbReference>
<evidence type="ECO:0000313" key="17">
    <source>
        <dbReference type="Proteomes" id="UP000678499"/>
    </source>
</evidence>
<comment type="cofactor">
    <cofactor evidence="1">
        <name>FMN</name>
        <dbReference type="ChEBI" id="CHEBI:58210"/>
    </cofactor>
</comment>
<evidence type="ECO:0000256" key="10">
    <source>
        <dbReference type="ARBA" id="ARBA00022827"/>
    </source>
</evidence>
<dbReference type="GO" id="GO:0046872">
    <property type="term" value="F:metal ion binding"/>
    <property type="evidence" value="ECO:0007669"/>
    <property type="project" value="UniProtKB-KW"/>
</dbReference>
<evidence type="ECO:0000256" key="8">
    <source>
        <dbReference type="ARBA" id="ARBA00022643"/>
    </source>
</evidence>
<feature type="domain" description="FAD-binding FR-type" evidence="15">
    <location>
        <begin position="1"/>
        <end position="105"/>
    </location>
</feature>
<evidence type="ECO:0000256" key="9">
    <source>
        <dbReference type="ARBA" id="ARBA00022723"/>
    </source>
</evidence>
<dbReference type="EMBL" id="CAJPEX010015768">
    <property type="protein sequence ID" value="CAG0925655.1"/>
    <property type="molecule type" value="Genomic_DNA"/>
</dbReference>
<keyword evidence="10" id="KW-0274">FAD</keyword>
<reference evidence="16" key="1">
    <citation type="submission" date="2020-11" db="EMBL/GenBank/DDBJ databases">
        <authorList>
            <person name="Tran Van P."/>
        </authorList>
    </citation>
    <scope>NUCLEOTIDE SEQUENCE</scope>
</reference>
<keyword evidence="17" id="KW-1185">Reference proteome</keyword>
<name>A0A7R9C1G3_9CRUS</name>
<dbReference type="OrthoDB" id="1688044at2759"/>
<evidence type="ECO:0000256" key="3">
    <source>
        <dbReference type="ARBA" id="ARBA00001974"/>
    </source>
</evidence>
<evidence type="ECO:0000256" key="11">
    <source>
        <dbReference type="ARBA" id="ARBA00022857"/>
    </source>
</evidence>
<dbReference type="Proteomes" id="UP000678499">
    <property type="component" value="Unassembled WGS sequence"/>
</dbReference>
<dbReference type="SUPFAM" id="SSF52343">
    <property type="entry name" value="Ferredoxin reductase-like, C-terminal NADP-linked domain"/>
    <property type="match status" value="1"/>
</dbReference>
<feature type="non-terminal residue" evidence="16">
    <location>
        <position position="1"/>
    </location>
</feature>
<keyword evidence="14" id="KW-0408">Iron</keyword>
<comment type="similarity">
    <text evidence="4">Belongs to the NOS family.</text>
</comment>
<organism evidence="16">
    <name type="scientific">Notodromas monacha</name>
    <dbReference type="NCBI Taxonomy" id="399045"/>
    <lineage>
        <taxon>Eukaryota</taxon>
        <taxon>Metazoa</taxon>
        <taxon>Ecdysozoa</taxon>
        <taxon>Arthropoda</taxon>
        <taxon>Crustacea</taxon>
        <taxon>Oligostraca</taxon>
        <taxon>Ostracoda</taxon>
        <taxon>Podocopa</taxon>
        <taxon>Podocopida</taxon>
        <taxon>Cypridocopina</taxon>
        <taxon>Cypridoidea</taxon>
        <taxon>Cyprididae</taxon>
        <taxon>Notodromas</taxon>
    </lineage>
</organism>
<evidence type="ECO:0000256" key="2">
    <source>
        <dbReference type="ARBA" id="ARBA00001970"/>
    </source>
</evidence>
<dbReference type="InterPro" id="IPR001433">
    <property type="entry name" value="OxRdtase_FAD/NAD-bd"/>
</dbReference>
<evidence type="ECO:0000256" key="13">
    <source>
        <dbReference type="ARBA" id="ARBA00023002"/>
    </source>
</evidence>
<comment type="cofactor">
    <cofactor evidence="2">
        <name>heme b</name>
        <dbReference type="ChEBI" id="CHEBI:60344"/>
    </cofactor>
</comment>
<evidence type="ECO:0000256" key="5">
    <source>
        <dbReference type="ARBA" id="ARBA00012989"/>
    </source>
</evidence>
<dbReference type="PRINTS" id="PR00371">
    <property type="entry name" value="FPNCR"/>
</dbReference>
<keyword evidence="13" id="KW-0560">Oxidoreductase</keyword>
<dbReference type="Pfam" id="PF00667">
    <property type="entry name" value="FAD_binding_1"/>
    <property type="match status" value="1"/>
</dbReference>
<keyword evidence="11" id="KW-0521">NADP</keyword>
<gene>
    <name evidence="16" type="ORF">NMOB1V02_LOCUS13105</name>
</gene>
<keyword evidence="7" id="KW-0285">Flavoprotein</keyword>
<evidence type="ECO:0000256" key="14">
    <source>
        <dbReference type="ARBA" id="ARBA00023004"/>
    </source>
</evidence>
<dbReference type="EC" id="1.14.13.39" evidence="5"/>
<dbReference type="AlphaFoldDB" id="A0A7R9C1G3"/>
<evidence type="ECO:0000256" key="12">
    <source>
        <dbReference type="ARBA" id="ARBA00022860"/>
    </source>
</evidence>
<evidence type="ECO:0000259" key="15">
    <source>
        <dbReference type="PROSITE" id="PS51384"/>
    </source>
</evidence>
<dbReference type="InterPro" id="IPR023173">
    <property type="entry name" value="NADPH_Cyt_P450_Rdtase_alpha"/>
</dbReference>
<dbReference type="EMBL" id="OA897805">
    <property type="protein sequence ID" value="CAD7285503.1"/>
    <property type="molecule type" value="Genomic_DNA"/>
</dbReference>
<dbReference type="InterPro" id="IPR017927">
    <property type="entry name" value="FAD-bd_FR_type"/>
</dbReference>
<evidence type="ECO:0000256" key="6">
    <source>
        <dbReference type="ARBA" id="ARBA00022617"/>
    </source>
</evidence>
<dbReference type="InterPro" id="IPR039261">
    <property type="entry name" value="FNR_nucleotide-bd"/>
</dbReference>
<dbReference type="InterPro" id="IPR003097">
    <property type="entry name" value="CysJ-like_FAD-binding"/>
</dbReference>
<dbReference type="Pfam" id="PF00175">
    <property type="entry name" value="NAD_binding_1"/>
    <property type="match status" value="1"/>
</dbReference>
<dbReference type="PANTHER" id="PTHR43410">
    <property type="entry name" value="NITRIC OXIDE SYNTHASE OXYGENASE"/>
    <property type="match status" value="1"/>
</dbReference>
<dbReference type="GO" id="GO:0005516">
    <property type="term" value="F:calmodulin binding"/>
    <property type="evidence" value="ECO:0007669"/>
    <property type="project" value="UniProtKB-KW"/>
</dbReference>
<dbReference type="GO" id="GO:0004517">
    <property type="term" value="F:nitric-oxide synthase activity"/>
    <property type="evidence" value="ECO:0007669"/>
    <property type="project" value="UniProtKB-EC"/>
</dbReference>
<dbReference type="PROSITE" id="PS51384">
    <property type="entry name" value="FAD_FR"/>
    <property type="match status" value="1"/>
</dbReference>
<evidence type="ECO:0000256" key="7">
    <source>
        <dbReference type="ARBA" id="ARBA00022630"/>
    </source>
</evidence>
<proteinExistence type="inferred from homology"/>
<evidence type="ECO:0000256" key="4">
    <source>
        <dbReference type="ARBA" id="ARBA00006267"/>
    </source>
</evidence>
<dbReference type="InterPro" id="IPR017938">
    <property type="entry name" value="Riboflavin_synthase-like_b-brl"/>
</dbReference>